<accession>A0A1M6TGU1</accession>
<dbReference type="PANTHER" id="PTHR30047:SF12">
    <property type="entry name" value="BCCT-FAMILY TRANSPORTER"/>
    <property type="match status" value="1"/>
</dbReference>
<feature type="transmembrane region" description="Helical" evidence="7">
    <location>
        <begin position="476"/>
        <end position="499"/>
    </location>
</feature>
<keyword evidence="5 7" id="KW-1133">Transmembrane helix</keyword>
<feature type="transmembrane region" description="Helical" evidence="7">
    <location>
        <begin position="92"/>
        <end position="110"/>
    </location>
</feature>
<gene>
    <name evidence="8" type="ORF">SAMN02745138_01948</name>
</gene>
<name>A0A1M6TGU1_9FIRM</name>
<dbReference type="OrthoDB" id="9775735at2"/>
<feature type="transmembrane region" description="Helical" evidence="7">
    <location>
        <begin position="412"/>
        <end position="433"/>
    </location>
</feature>
<dbReference type="InterPro" id="IPR000060">
    <property type="entry name" value="BCCT_transptr"/>
</dbReference>
<comment type="subcellular location">
    <subcellularLocation>
        <location evidence="1">Cell membrane</location>
        <topology evidence="1">Multi-pass membrane protein</topology>
    </subcellularLocation>
</comment>
<feature type="transmembrane region" description="Helical" evidence="7">
    <location>
        <begin position="351"/>
        <end position="372"/>
    </location>
</feature>
<sequence length="522" mass="57723">MNEKKKLNEKYEVGLMIVSIVIILALMIGMTLYPEARKAIGAQVMHALTYTFGSVMQFFTVIVLIFLVALAFSKYGNIRFGNCKPEFKTMSWVAMMFFTGLGAGTVYWAFLEWGYHFNAAPALAGAPISEAYAYELSLTYAIFDWGPAAWALLCIFVLPFAYHYYIKKDNELRFGALCKYSLGEKAVNGWFGKIVNFIFIFAAIGSICISAGSSASTIAAAIADLIGISTSFTLMVMVLIGTAVLYSISSLVGIEKGMRKISDWNVYFCIALLIFIFIAGNTQFILDSLVNSLGILSTEFVRMTLWTDPVTRSGYPQDWTVFYFVYWLVFGPFTGLFVAKISKGRTVREIIINMLITGTAGLFLFFGSVTAFQQGLRMDGILDVPAMLANGQSEMIATATINALPFSKVAMVLYLVVIILFLATTLDATSFTLSSTITRVLKNGEEPNKKLKFVWCLLLVAIPIAIAYAGTDINTIKAIVLATGLPLIIILFIIYHGFLREMVRDFGSKSKEEIIKMGKPEE</sequence>
<evidence type="ECO:0000313" key="8">
    <source>
        <dbReference type="EMBL" id="SHK56252.1"/>
    </source>
</evidence>
<evidence type="ECO:0000256" key="7">
    <source>
        <dbReference type="SAM" id="Phobius"/>
    </source>
</evidence>
<proteinExistence type="predicted"/>
<evidence type="ECO:0000313" key="9">
    <source>
        <dbReference type="Proteomes" id="UP000183975"/>
    </source>
</evidence>
<dbReference type="GO" id="GO:0022857">
    <property type="term" value="F:transmembrane transporter activity"/>
    <property type="evidence" value="ECO:0007669"/>
    <property type="project" value="InterPro"/>
</dbReference>
<organism evidence="8 9">
    <name type="scientific">Anaerotignum lactatifermentans DSM 14214</name>
    <dbReference type="NCBI Taxonomy" id="1121323"/>
    <lineage>
        <taxon>Bacteria</taxon>
        <taxon>Bacillati</taxon>
        <taxon>Bacillota</taxon>
        <taxon>Clostridia</taxon>
        <taxon>Lachnospirales</taxon>
        <taxon>Anaerotignaceae</taxon>
        <taxon>Anaerotignum</taxon>
    </lineage>
</organism>
<dbReference type="Proteomes" id="UP000183975">
    <property type="component" value="Unassembled WGS sequence"/>
</dbReference>
<keyword evidence="9" id="KW-1185">Reference proteome</keyword>
<dbReference type="Pfam" id="PF02028">
    <property type="entry name" value="BCCT"/>
    <property type="match status" value="1"/>
</dbReference>
<feature type="transmembrane region" description="Helical" evidence="7">
    <location>
        <begin position="12"/>
        <end position="32"/>
    </location>
</feature>
<keyword evidence="3" id="KW-1003">Cell membrane</keyword>
<dbReference type="EMBL" id="FRAH01000033">
    <property type="protein sequence ID" value="SHK56252.1"/>
    <property type="molecule type" value="Genomic_DNA"/>
</dbReference>
<dbReference type="GO" id="GO:0005886">
    <property type="term" value="C:plasma membrane"/>
    <property type="evidence" value="ECO:0007669"/>
    <property type="project" value="UniProtKB-SubCell"/>
</dbReference>
<feature type="transmembrane region" description="Helical" evidence="7">
    <location>
        <begin position="266"/>
        <end position="286"/>
    </location>
</feature>
<evidence type="ECO:0000256" key="2">
    <source>
        <dbReference type="ARBA" id="ARBA00022448"/>
    </source>
</evidence>
<evidence type="ECO:0000256" key="1">
    <source>
        <dbReference type="ARBA" id="ARBA00004651"/>
    </source>
</evidence>
<dbReference type="AlphaFoldDB" id="A0A1M6TGU1"/>
<evidence type="ECO:0000256" key="4">
    <source>
        <dbReference type="ARBA" id="ARBA00022692"/>
    </source>
</evidence>
<keyword evidence="6 7" id="KW-0472">Membrane</keyword>
<feature type="transmembrane region" description="Helical" evidence="7">
    <location>
        <begin position="321"/>
        <end position="339"/>
    </location>
</feature>
<keyword evidence="4 7" id="KW-0812">Transmembrane</keyword>
<evidence type="ECO:0000256" key="5">
    <source>
        <dbReference type="ARBA" id="ARBA00022989"/>
    </source>
</evidence>
<protein>
    <submittedName>
        <fullName evidence="8">Betaine/carnitine transporter, BCCT family</fullName>
    </submittedName>
</protein>
<evidence type="ECO:0000256" key="6">
    <source>
        <dbReference type="ARBA" id="ARBA00023136"/>
    </source>
</evidence>
<feature type="transmembrane region" description="Helical" evidence="7">
    <location>
        <begin position="453"/>
        <end position="470"/>
    </location>
</feature>
<feature type="transmembrane region" description="Helical" evidence="7">
    <location>
        <begin position="148"/>
        <end position="166"/>
    </location>
</feature>
<keyword evidence="2" id="KW-0813">Transport</keyword>
<feature type="transmembrane region" description="Helical" evidence="7">
    <location>
        <begin position="194"/>
        <end position="222"/>
    </location>
</feature>
<feature type="transmembrane region" description="Helical" evidence="7">
    <location>
        <begin position="52"/>
        <end position="72"/>
    </location>
</feature>
<feature type="transmembrane region" description="Helical" evidence="7">
    <location>
        <begin position="234"/>
        <end position="254"/>
    </location>
</feature>
<evidence type="ECO:0000256" key="3">
    <source>
        <dbReference type="ARBA" id="ARBA00022475"/>
    </source>
</evidence>
<dbReference type="RefSeq" id="WP_084730642.1">
    <property type="nucleotide sequence ID" value="NZ_FRAH01000033.1"/>
</dbReference>
<dbReference type="PANTHER" id="PTHR30047">
    <property type="entry name" value="HIGH-AFFINITY CHOLINE TRANSPORT PROTEIN-RELATED"/>
    <property type="match status" value="1"/>
</dbReference>
<reference evidence="8 9" key="1">
    <citation type="submission" date="2016-11" db="EMBL/GenBank/DDBJ databases">
        <authorList>
            <person name="Jaros S."/>
            <person name="Januszkiewicz K."/>
            <person name="Wedrychowicz H."/>
        </authorList>
    </citation>
    <scope>NUCLEOTIDE SEQUENCE [LARGE SCALE GENOMIC DNA]</scope>
    <source>
        <strain evidence="8 9">DSM 14214</strain>
    </source>
</reference>